<dbReference type="Proteomes" id="UP001159427">
    <property type="component" value="Unassembled WGS sequence"/>
</dbReference>
<gene>
    <name evidence="1" type="ORF">PEVE_00022990</name>
</gene>
<keyword evidence="2" id="KW-1185">Reference proteome</keyword>
<proteinExistence type="predicted"/>
<sequence length="226" mass="24924">FKEAEYIGFQEGSYWLLSSEIQIEGKRLLTALEQRYLITNSDLNQYELVVNSDLLNYGCLKQAFHRFHTLSQCFGQNTPAFQLAAAFVLSRILRNATSPGDVWTESSLGMIYSETKCIGKSLSLYLLALAQGIPTRVHLKFLSGGNQNLCGTSAKKMQDSLTSTNGVVFIDDPDINKPFGEFLLQVQGRLLSGSKKEGMSASRAGVLLSSNSPEISRYVLHPVSTV</sequence>
<evidence type="ECO:0000313" key="1">
    <source>
        <dbReference type="EMBL" id="CAH3191964.1"/>
    </source>
</evidence>
<name>A0ABN8SLM4_9CNID</name>
<comment type="caution">
    <text evidence="1">The sequence shown here is derived from an EMBL/GenBank/DDBJ whole genome shotgun (WGS) entry which is preliminary data.</text>
</comment>
<accession>A0ABN8SLM4</accession>
<feature type="non-terminal residue" evidence="1">
    <location>
        <position position="1"/>
    </location>
</feature>
<dbReference type="EMBL" id="CALNXI010003050">
    <property type="protein sequence ID" value="CAH3191964.1"/>
    <property type="molecule type" value="Genomic_DNA"/>
</dbReference>
<reference evidence="1 2" key="1">
    <citation type="submission" date="2022-05" db="EMBL/GenBank/DDBJ databases">
        <authorList>
            <consortium name="Genoscope - CEA"/>
            <person name="William W."/>
        </authorList>
    </citation>
    <scope>NUCLEOTIDE SEQUENCE [LARGE SCALE GENOMIC DNA]</scope>
</reference>
<protein>
    <submittedName>
        <fullName evidence="1">Uncharacterized protein</fullName>
    </submittedName>
</protein>
<evidence type="ECO:0000313" key="2">
    <source>
        <dbReference type="Proteomes" id="UP001159427"/>
    </source>
</evidence>
<organism evidence="1 2">
    <name type="scientific">Porites evermanni</name>
    <dbReference type="NCBI Taxonomy" id="104178"/>
    <lineage>
        <taxon>Eukaryota</taxon>
        <taxon>Metazoa</taxon>
        <taxon>Cnidaria</taxon>
        <taxon>Anthozoa</taxon>
        <taxon>Hexacorallia</taxon>
        <taxon>Scleractinia</taxon>
        <taxon>Fungiina</taxon>
        <taxon>Poritidae</taxon>
        <taxon>Porites</taxon>
    </lineage>
</organism>